<dbReference type="RefSeq" id="XP_002785270.1">
    <property type="nucleotide sequence ID" value="XM_002785224.1"/>
</dbReference>
<dbReference type="SMART" id="SM00320">
    <property type="entry name" value="WD40"/>
    <property type="match status" value="2"/>
</dbReference>
<protein>
    <submittedName>
        <fullName evidence="3">Vacuolar protein sorting vps41, putative</fullName>
    </submittedName>
</protein>
<dbReference type="Gene3D" id="2.130.10.10">
    <property type="entry name" value="YVTN repeat-like/Quinoprotein amine dehydrogenase"/>
    <property type="match status" value="1"/>
</dbReference>
<dbReference type="InterPro" id="IPR057780">
    <property type="entry name" value="Beta-prop_Vps41"/>
</dbReference>
<dbReference type="AlphaFoldDB" id="C5KEM7"/>
<feature type="compositionally biased region" description="Acidic residues" evidence="1">
    <location>
        <begin position="21"/>
        <end position="30"/>
    </location>
</feature>
<evidence type="ECO:0000313" key="3">
    <source>
        <dbReference type="EMBL" id="EER17066.1"/>
    </source>
</evidence>
<organism evidence="4">
    <name type="scientific">Perkinsus marinus (strain ATCC 50983 / TXsc)</name>
    <dbReference type="NCBI Taxonomy" id="423536"/>
    <lineage>
        <taxon>Eukaryota</taxon>
        <taxon>Sar</taxon>
        <taxon>Alveolata</taxon>
        <taxon>Perkinsozoa</taxon>
        <taxon>Perkinsea</taxon>
        <taxon>Perkinsida</taxon>
        <taxon>Perkinsidae</taxon>
        <taxon>Perkinsus</taxon>
    </lineage>
</organism>
<evidence type="ECO:0000256" key="1">
    <source>
        <dbReference type="SAM" id="MobiDB-lite"/>
    </source>
</evidence>
<proteinExistence type="predicted"/>
<evidence type="ECO:0000259" key="2">
    <source>
        <dbReference type="Pfam" id="PF23411"/>
    </source>
</evidence>
<dbReference type="Pfam" id="PF23411">
    <property type="entry name" value="Beta-prop_Vps41"/>
    <property type="match status" value="1"/>
</dbReference>
<feature type="non-terminal residue" evidence="3">
    <location>
        <position position="188"/>
    </location>
</feature>
<feature type="region of interest" description="Disordered" evidence="1">
    <location>
        <begin position="1"/>
        <end position="30"/>
    </location>
</feature>
<feature type="compositionally biased region" description="Low complexity" evidence="1">
    <location>
        <begin position="11"/>
        <end position="20"/>
    </location>
</feature>
<feature type="domain" description="Vps41 beta-propeller" evidence="2">
    <location>
        <begin position="42"/>
        <end position="187"/>
    </location>
</feature>
<name>C5KEM7_PERM5</name>
<dbReference type="Proteomes" id="UP000007800">
    <property type="component" value="Unassembled WGS sequence"/>
</dbReference>
<dbReference type="InterPro" id="IPR036322">
    <property type="entry name" value="WD40_repeat_dom_sf"/>
</dbReference>
<sequence length="188" mass="20466">MSFSKAEAVISDSSSSSDSEASSEEDEEEVPIVDYHLVEADDVCRVVSTEEVTAVKITKDKLLVGTCKGSIYAFDGRGKLVGLWTSHTAAVTCIDTDYTERYVASSSEDASVCVVSLKINSGRIIAHTDLSINSHRSVVFGGEDYKLVLTKRGTLFNNNSILHSGEGTITRIKWMNSMIAWTNLKGMK</sequence>
<dbReference type="GeneID" id="9053162"/>
<gene>
    <name evidence="3" type="ORF">Pmar_PMAR018179</name>
</gene>
<dbReference type="EMBL" id="GG672359">
    <property type="protein sequence ID" value="EER17066.1"/>
    <property type="molecule type" value="Genomic_DNA"/>
</dbReference>
<dbReference type="InterPro" id="IPR015943">
    <property type="entry name" value="WD40/YVTN_repeat-like_dom_sf"/>
</dbReference>
<dbReference type="OrthoDB" id="436269at2759"/>
<dbReference type="InParanoid" id="C5KEM7"/>
<keyword evidence="4" id="KW-1185">Reference proteome</keyword>
<reference evidence="3 4" key="1">
    <citation type="submission" date="2008-07" db="EMBL/GenBank/DDBJ databases">
        <authorList>
            <person name="El-Sayed N."/>
            <person name="Caler E."/>
            <person name="Inman J."/>
            <person name="Amedeo P."/>
            <person name="Hass B."/>
            <person name="Wortman J."/>
        </authorList>
    </citation>
    <scope>NUCLEOTIDE SEQUENCE [LARGE SCALE GENOMIC DNA]</scope>
    <source>
        <strain evidence="4">ATCC 50983 / TXsc</strain>
    </source>
</reference>
<accession>C5KEM7</accession>
<evidence type="ECO:0000313" key="4">
    <source>
        <dbReference type="Proteomes" id="UP000007800"/>
    </source>
</evidence>
<dbReference type="SUPFAM" id="SSF50978">
    <property type="entry name" value="WD40 repeat-like"/>
    <property type="match status" value="1"/>
</dbReference>
<dbReference type="InterPro" id="IPR001680">
    <property type="entry name" value="WD40_rpt"/>
</dbReference>